<dbReference type="AlphaFoldDB" id="A0AAW6DN40"/>
<evidence type="ECO:0000313" key="1">
    <source>
        <dbReference type="EMBL" id="MDB8688427.1"/>
    </source>
</evidence>
<dbReference type="Proteomes" id="UP001212160">
    <property type="component" value="Unassembled WGS sequence"/>
</dbReference>
<reference evidence="1" key="1">
    <citation type="submission" date="2023-01" db="EMBL/GenBank/DDBJ databases">
        <title>Human gut microbiome strain richness.</title>
        <authorList>
            <person name="Chen-Liaw A."/>
        </authorList>
    </citation>
    <scope>NUCLEOTIDE SEQUENCE</scope>
    <source>
        <strain evidence="1">RTP21484st1_H11_RTP21484_190118</strain>
    </source>
</reference>
<accession>A0AAW6DN40</accession>
<comment type="caution">
    <text evidence="1">The sequence shown here is derived from an EMBL/GenBank/DDBJ whole genome shotgun (WGS) entry which is preliminary data.</text>
</comment>
<sequence length="43" mass="5069">MEFKEEPFIMSFSNPESIDAVISILQRAKYINFTSKIEQQKTE</sequence>
<proteinExistence type="predicted"/>
<evidence type="ECO:0000313" key="2">
    <source>
        <dbReference type="Proteomes" id="UP001212160"/>
    </source>
</evidence>
<dbReference type="EMBL" id="JAQMLA010000084">
    <property type="protein sequence ID" value="MDB8688427.1"/>
    <property type="molecule type" value="Genomic_DNA"/>
</dbReference>
<organism evidence="1 2">
    <name type="scientific">Mediterraneibacter gnavus</name>
    <name type="common">Ruminococcus gnavus</name>
    <dbReference type="NCBI Taxonomy" id="33038"/>
    <lineage>
        <taxon>Bacteria</taxon>
        <taxon>Bacillati</taxon>
        <taxon>Bacillota</taxon>
        <taxon>Clostridia</taxon>
        <taxon>Lachnospirales</taxon>
        <taxon>Lachnospiraceae</taxon>
        <taxon>Mediterraneibacter</taxon>
    </lineage>
</organism>
<gene>
    <name evidence="1" type="ORF">PNW85_17535</name>
</gene>
<dbReference type="RefSeq" id="WP_272108217.1">
    <property type="nucleotide sequence ID" value="NZ_JAQMLA010000084.1"/>
</dbReference>
<name>A0AAW6DN40_MEDGN</name>
<protein>
    <submittedName>
        <fullName evidence="1">Uncharacterized protein</fullName>
    </submittedName>
</protein>